<sequence length="198" mass="23609">MIKAVIFDLNGIFVQAPRLGERLEKDFGLKQEIFLPNLHRIMHEIRKRNAKPAFSYWGPFLQEHKINFSEKDFWNYWFGSEKVSEQMVAFSKKLKQQGIKVFVLSNNFKERSEYYGLYPWIHEAVDKVYFSWQTGFIKPNLAAWQLVLSKNNLKPEECIYFDDKEKNLKASEEVGIKAFQFTNEQELERIVNEELNKK</sequence>
<evidence type="ECO:0000313" key="2">
    <source>
        <dbReference type="Proteomes" id="UP000176629"/>
    </source>
</evidence>
<organism evidence="1 2">
    <name type="scientific">Candidatus Nomurabacteria bacterium RIFCSPLOWO2_01_FULL_40_18</name>
    <dbReference type="NCBI Taxonomy" id="1801773"/>
    <lineage>
        <taxon>Bacteria</taxon>
        <taxon>Candidatus Nomuraibacteriota</taxon>
    </lineage>
</organism>
<dbReference type="InterPro" id="IPR023214">
    <property type="entry name" value="HAD_sf"/>
</dbReference>
<comment type="caution">
    <text evidence="1">The sequence shown here is derived from an EMBL/GenBank/DDBJ whole genome shotgun (WGS) entry which is preliminary data.</text>
</comment>
<dbReference type="SUPFAM" id="SSF56784">
    <property type="entry name" value="HAD-like"/>
    <property type="match status" value="1"/>
</dbReference>
<dbReference type="PANTHER" id="PTHR43611:SF3">
    <property type="entry name" value="FLAVIN MONONUCLEOTIDE HYDROLASE 1, CHLOROPLATIC"/>
    <property type="match status" value="1"/>
</dbReference>
<protein>
    <recommendedName>
        <fullName evidence="3">FCP1 homology domain-containing protein</fullName>
    </recommendedName>
</protein>
<dbReference type="Proteomes" id="UP000176629">
    <property type="component" value="Unassembled WGS sequence"/>
</dbReference>
<dbReference type="STRING" id="1801773.A3A03_00395"/>
<dbReference type="EMBL" id="MFUX01000043">
    <property type="protein sequence ID" value="OGI93575.1"/>
    <property type="molecule type" value="Genomic_DNA"/>
</dbReference>
<dbReference type="CDD" id="cd02603">
    <property type="entry name" value="HAD_sEH-N_like"/>
    <property type="match status" value="1"/>
</dbReference>
<dbReference type="NCBIfam" id="TIGR01509">
    <property type="entry name" value="HAD-SF-IA-v3"/>
    <property type="match status" value="1"/>
</dbReference>
<reference evidence="1 2" key="1">
    <citation type="journal article" date="2016" name="Nat. Commun.">
        <title>Thousands of microbial genomes shed light on interconnected biogeochemical processes in an aquifer system.</title>
        <authorList>
            <person name="Anantharaman K."/>
            <person name="Brown C.T."/>
            <person name="Hug L.A."/>
            <person name="Sharon I."/>
            <person name="Castelle C.J."/>
            <person name="Probst A.J."/>
            <person name="Thomas B.C."/>
            <person name="Singh A."/>
            <person name="Wilkins M.J."/>
            <person name="Karaoz U."/>
            <person name="Brodie E.L."/>
            <person name="Williams K.H."/>
            <person name="Hubbard S.S."/>
            <person name="Banfield J.F."/>
        </authorList>
    </citation>
    <scope>NUCLEOTIDE SEQUENCE [LARGE SCALE GENOMIC DNA]</scope>
</reference>
<evidence type="ECO:0008006" key="3">
    <source>
        <dbReference type="Google" id="ProtNLM"/>
    </source>
</evidence>
<dbReference type="SFLD" id="SFLDS00003">
    <property type="entry name" value="Haloacid_Dehalogenase"/>
    <property type="match status" value="1"/>
</dbReference>
<proteinExistence type="predicted"/>
<dbReference type="AlphaFoldDB" id="A0A1F6XHH5"/>
<name>A0A1F6XHH5_9BACT</name>
<gene>
    <name evidence="1" type="ORF">A3A03_00395</name>
</gene>
<dbReference type="Gene3D" id="3.40.50.1000">
    <property type="entry name" value="HAD superfamily/HAD-like"/>
    <property type="match status" value="1"/>
</dbReference>
<dbReference type="Pfam" id="PF00702">
    <property type="entry name" value="Hydrolase"/>
    <property type="match status" value="1"/>
</dbReference>
<dbReference type="SFLD" id="SFLDG01129">
    <property type="entry name" value="C1.5:_HAD__Beta-PGM__Phosphata"/>
    <property type="match status" value="1"/>
</dbReference>
<dbReference type="InterPro" id="IPR006439">
    <property type="entry name" value="HAD-SF_hydro_IA"/>
</dbReference>
<dbReference type="InterPro" id="IPR036412">
    <property type="entry name" value="HAD-like_sf"/>
</dbReference>
<evidence type="ECO:0000313" key="1">
    <source>
        <dbReference type="EMBL" id="OGI93575.1"/>
    </source>
</evidence>
<dbReference type="PANTHER" id="PTHR43611">
    <property type="entry name" value="ALPHA-D-GLUCOSE 1-PHOSPHATE PHOSPHATASE"/>
    <property type="match status" value="1"/>
</dbReference>
<accession>A0A1F6XHH5</accession>